<dbReference type="STRING" id="4097.A0A1S4DQU4"/>
<dbReference type="GO" id="GO:0090730">
    <property type="term" value="C:Las1 complex"/>
    <property type="evidence" value="ECO:0007669"/>
    <property type="project" value="InterPro"/>
</dbReference>
<dbReference type="InterPro" id="IPR007174">
    <property type="entry name" value="Las1"/>
</dbReference>
<dbReference type="AlphaFoldDB" id="A0A1S4DQU4"/>
<name>A0A1S4DQU4_TOBAC</name>
<dbReference type="PaxDb" id="4097-A0A1S4DQU4"/>
<feature type="region of interest" description="Disordered" evidence="1">
    <location>
        <begin position="270"/>
        <end position="308"/>
    </location>
</feature>
<dbReference type="KEGG" id="nta:107832459"/>
<gene>
    <name evidence="2" type="primary">LOC107832459</name>
</gene>
<dbReference type="PANTHER" id="PTHR15002">
    <property type="entry name" value="RIBOSOMAL BIOGENESIS PROTEIN LAS1L"/>
    <property type="match status" value="1"/>
</dbReference>
<dbReference type="PANTHER" id="PTHR15002:SF0">
    <property type="entry name" value="RIBOSOMAL BIOGENESIS PROTEIN LAS1L"/>
    <property type="match status" value="1"/>
</dbReference>
<evidence type="ECO:0000313" key="2">
    <source>
        <dbReference type="RefSeq" id="XP_016515792.1"/>
    </source>
</evidence>
<dbReference type="RefSeq" id="XP_016515792.1">
    <property type="nucleotide sequence ID" value="XM_016660306.1"/>
</dbReference>
<dbReference type="GO" id="GO:0000470">
    <property type="term" value="P:maturation of LSU-rRNA"/>
    <property type="evidence" value="ECO:0000318"/>
    <property type="project" value="GO_Central"/>
</dbReference>
<dbReference type="OMA" id="NDNDDMP"/>
<dbReference type="GO" id="GO:0005634">
    <property type="term" value="C:nucleus"/>
    <property type="evidence" value="ECO:0000318"/>
    <property type="project" value="GO_Central"/>
</dbReference>
<proteinExistence type="predicted"/>
<reference evidence="2" key="1">
    <citation type="submission" date="2025-08" db="UniProtKB">
        <authorList>
            <consortium name="RefSeq"/>
        </authorList>
    </citation>
    <scope>IDENTIFICATION</scope>
</reference>
<sequence>MLQPLDSPNGELVNALKFHDIIDSHSAYDYWKPILKKLSNREPELLLTLLQAALDKIETLEAMKHELVSGENCFSGNENESLRLQLLFYLCEEVVGNLKTLKPLNRSDSAADREDSSRKLGLPEATLQQILRKCLLLSSHTNNQLMDSVLVIAQIMGRNSLFHKLNKLCSLSVFDSEIIHSDPSTSSSESFLLSKGEDSLRQAAQKLELIKHQVVKGNNVKTADAGSRWVVAEAWKPCPTEVAKSSDNDIPETDKCGCKRDASSAIECLDDHPNMKKMRKTEEPGDSNNDRDFLSDKNDNDDMPLEGSKGHLLIGGVWRKVSKEELHDIARAVKILI</sequence>
<accession>A0A1S4DQU4</accession>
<organism evidence="2">
    <name type="scientific">Nicotiana tabacum</name>
    <name type="common">Common tobacco</name>
    <dbReference type="NCBI Taxonomy" id="4097"/>
    <lineage>
        <taxon>Eukaryota</taxon>
        <taxon>Viridiplantae</taxon>
        <taxon>Streptophyta</taxon>
        <taxon>Embryophyta</taxon>
        <taxon>Tracheophyta</taxon>
        <taxon>Spermatophyta</taxon>
        <taxon>Magnoliopsida</taxon>
        <taxon>eudicotyledons</taxon>
        <taxon>Gunneridae</taxon>
        <taxon>Pentapetalae</taxon>
        <taxon>asterids</taxon>
        <taxon>lamiids</taxon>
        <taxon>Solanales</taxon>
        <taxon>Solanaceae</taxon>
        <taxon>Nicotianoideae</taxon>
        <taxon>Nicotianeae</taxon>
        <taxon>Nicotiana</taxon>
    </lineage>
</organism>
<evidence type="ECO:0000256" key="1">
    <source>
        <dbReference type="SAM" id="MobiDB-lite"/>
    </source>
</evidence>
<dbReference type="GO" id="GO:0004519">
    <property type="term" value="F:endonuclease activity"/>
    <property type="evidence" value="ECO:0007669"/>
    <property type="project" value="InterPro"/>
</dbReference>
<dbReference type="GO" id="GO:0000460">
    <property type="term" value="P:maturation of 5.8S rRNA"/>
    <property type="evidence" value="ECO:0000318"/>
    <property type="project" value="GO_Central"/>
</dbReference>
<protein>
    <submittedName>
        <fullName evidence="2">Uncharacterized protein</fullName>
    </submittedName>
</protein>
<dbReference type="OrthoDB" id="10263222at2759"/>
<feature type="compositionally biased region" description="Basic and acidic residues" evidence="1">
    <location>
        <begin position="270"/>
        <end position="300"/>
    </location>
</feature>